<dbReference type="SUPFAM" id="SSF53474">
    <property type="entry name" value="alpha/beta-Hydrolases"/>
    <property type="match status" value="1"/>
</dbReference>
<proteinExistence type="predicted"/>
<name>A0ABY4QWK3_9ACTN</name>
<evidence type="ECO:0000313" key="1">
    <source>
        <dbReference type="EMBL" id="UQX88053.1"/>
    </source>
</evidence>
<gene>
    <name evidence="1" type="ORF">M6D93_17415</name>
</gene>
<dbReference type="InterPro" id="IPR029058">
    <property type="entry name" value="AB_hydrolase_fold"/>
</dbReference>
<dbReference type="Gene3D" id="3.40.50.1820">
    <property type="entry name" value="alpha/beta hydrolase"/>
    <property type="match status" value="1"/>
</dbReference>
<dbReference type="RefSeq" id="WP_249771179.1">
    <property type="nucleotide sequence ID" value="NZ_CP097332.1"/>
</dbReference>
<dbReference type="PANTHER" id="PTHR48098">
    <property type="entry name" value="ENTEROCHELIN ESTERASE-RELATED"/>
    <property type="match status" value="1"/>
</dbReference>
<dbReference type="EMBL" id="CP097332">
    <property type="protein sequence ID" value="UQX88053.1"/>
    <property type="molecule type" value="Genomic_DNA"/>
</dbReference>
<dbReference type="Proteomes" id="UP001056336">
    <property type="component" value="Chromosome"/>
</dbReference>
<reference evidence="1" key="2">
    <citation type="submission" date="2022-05" db="EMBL/GenBank/DDBJ databases">
        <authorList>
            <person name="Kim J.-S."/>
            <person name="Lee K."/>
            <person name="Suh M."/>
            <person name="Eom M."/>
            <person name="Kim J.-S."/>
            <person name="Kim D.-S."/>
            <person name="Ko S.-H."/>
            <person name="Shin Y."/>
            <person name="Lee J.-S."/>
        </authorList>
    </citation>
    <scope>NUCLEOTIDE SEQUENCE</scope>
    <source>
        <strain evidence="1">N237</strain>
    </source>
</reference>
<accession>A0ABY4QWK3</accession>
<protein>
    <submittedName>
        <fullName evidence="1">Esterase family protein</fullName>
    </submittedName>
</protein>
<keyword evidence="2" id="KW-1185">Reference proteome</keyword>
<sequence length="237" mass="24756">MISGHFTSAARGGVVTGWSLAFPPGTHAGRLHPLIALHGRGGTHRDSFDGSLHLDRYLAALSSAGHPPFAIASVDGGDHGYWHPRQDSDPAAMVLNEFLPLLAGQGLDTSRIAFLGWSMGGYEALYLAGRLGAGRVAAAAAESPALWRSGSQSAAGAFDDVADFDRHAIFGRLNLLSGIALRIDCGDRDGFAPITRDLRAALDPTPAGGIEPGGHDAGFWRSQAQAQLSFVGRHLAS</sequence>
<dbReference type="InterPro" id="IPR050583">
    <property type="entry name" value="Mycobacterial_A85_antigen"/>
</dbReference>
<dbReference type="PANTHER" id="PTHR48098:SF1">
    <property type="entry name" value="DIACYLGLYCEROL ACYLTRANSFERASE_MYCOLYLTRANSFERASE AG85A"/>
    <property type="match status" value="1"/>
</dbReference>
<reference evidence="1" key="1">
    <citation type="journal article" date="2018" name="Int. J. Syst. Evol. Microbiol.">
        <title>Jatrophihabitans telluris sp. nov., isolated from sediment soil of lava forest wetlands and the emended description of the genus Jatrophihabitans.</title>
        <authorList>
            <person name="Lee K.C."/>
            <person name="Suh M.K."/>
            <person name="Eom M.K."/>
            <person name="Kim K.K."/>
            <person name="Kim J.S."/>
            <person name="Kim D.S."/>
            <person name="Ko S.H."/>
            <person name="Shin Y.K."/>
            <person name="Lee J.S."/>
        </authorList>
    </citation>
    <scope>NUCLEOTIDE SEQUENCE</scope>
    <source>
        <strain evidence="1">N237</strain>
    </source>
</reference>
<organism evidence="1 2">
    <name type="scientific">Jatrophihabitans telluris</name>
    <dbReference type="NCBI Taxonomy" id="2038343"/>
    <lineage>
        <taxon>Bacteria</taxon>
        <taxon>Bacillati</taxon>
        <taxon>Actinomycetota</taxon>
        <taxon>Actinomycetes</taxon>
        <taxon>Jatrophihabitantales</taxon>
        <taxon>Jatrophihabitantaceae</taxon>
        <taxon>Jatrophihabitans</taxon>
    </lineage>
</organism>
<evidence type="ECO:0000313" key="2">
    <source>
        <dbReference type="Proteomes" id="UP001056336"/>
    </source>
</evidence>